<organism evidence="3 4">
    <name type="scientific">Miscanthus lutarioriparius</name>
    <dbReference type="NCBI Taxonomy" id="422564"/>
    <lineage>
        <taxon>Eukaryota</taxon>
        <taxon>Viridiplantae</taxon>
        <taxon>Streptophyta</taxon>
        <taxon>Embryophyta</taxon>
        <taxon>Tracheophyta</taxon>
        <taxon>Spermatophyta</taxon>
        <taxon>Magnoliopsida</taxon>
        <taxon>Liliopsida</taxon>
        <taxon>Poales</taxon>
        <taxon>Poaceae</taxon>
        <taxon>PACMAD clade</taxon>
        <taxon>Panicoideae</taxon>
        <taxon>Andropogonodae</taxon>
        <taxon>Andropogoneae</taxon>
        <taxon>Saccharinae</taxon>
        <taxon>Miscanthus</taxon>
    </lineage>
</organism>
<dbReference type="Proteomes" id="UP000604825">
    <property type="component" value="Unassembled WGS sequence"/>
</dbReference>
<dbReference type="Gene3D" id="3.40.30.10">
    <property type="entry name" value="Glutaredoxin"/>
    <property type="match status" value="1"/>
</dbReference>
<protein>
    <recommendedName>
        <fullName evidence="2">Thioredoxin domain-containing protein</fullName>
    </recommendedName>
</protein>
<evidence type="ECO:0000313" key="4">
    <source>
        <dbReference type="Proteomes" id="UP000604825"/>
    </source>
</evidence>
<dbReference type="CDD" id="cd02947">
    <property type="entry name" value="TRX_family"/>
    <property type="match status" value="1"/>
</dbReference>
<name>A0A811PHJ4_9POAL</name>
<dbReference type="GO" id="GO:0009570">
    <property type="term" value="C:chloroplast stroma"/>
    <property type="evidence" value="ECO:0007669"/>
    <property type="project" value="InterPro"/>
</dbReference>
<dbReference type="EMBL" id="CAJGYO010000007">
    <property type="protein sequence ID" value="CAD6241700.1"/>
    <property type="molecule type" value="Genomic_DNA"/>
</dbReference>
<keyword evidence="4" id="KW-1185">Reference proteome</keyword>
<sequence length="250" mass="27897">MAAAATTTTTAGGEAAPSHGRIGVRPGPAPSRLGFLAKPSSRWAAISLPPGPRRAVPAAAAARERVSEEEGPVWVELEPIASEQQLDRVLADAQQLDIPIVLLWMASWCRKCIYLKPKLEKLAAEYHPRIRFYCIDVNCVPQKLVNRAGVTVKVCFCALNEHLWISSFEDELPYQRMRHSIAIPDTTTQVLRCLANLQISYMVRLKDRENAIKRISTLGLLNVPFKITSQLIQKHCSCRDQKHCCSYIII</sequence>
<dbReference type="Pfam" id="PF00085">
    <property type="entry name" value="Thioredoxin"/>
    <property type="match status" value="1"/>
</dbReference>
<dbReference type="SUPFAM" id="SSF52833">
    <property type="entry name" value="Thioredoxin-like"/>
    <property type="match status" value="1"/>
</dbReference>
<dbReference type="AlphaFoldDB" id="A0A811PHJ4"/>
<dbReference type="OrthoDB" id="2121326at2759"/>
<dbReference type="InterPro" id="IPR013766">
    <property type="entry name" value="Thioredoxin_domain"/>
</dbReference>
<evidence type="ECO:0000256" key="1">
    <source>
        <dbReference type="SAM" id="MobiDB-lite"/>
    </source>
</evidence>
<dbReference type="InterPro" id="IPR044253">
    <property type="entry name" value="WCRKC1/2"/>
</dbReference>
<dbReference type="InterPro" id="IPR036249">
    <property type="entry name" value="Thioredoxin-like_sf"/>
</dbReference>
<feature type="domain" description="Thioredoxin" evidence="2">
    <location>
        <begin position="96"/>
        <end position="141"/>
    </location>
</feature>
<reference evidence="3" key="1">
    <citation type="submission" date="2020-10" db="EMBL/GenBank/DDBJ databases">
        <authorList>
            <person name="Han B."/>
            <person name="Lu T."/>
            <person name="Zhao Q."/>
            <person name="Huang X."/>
            <person name="Zhao Y."/>
        </authorList>
    </citation>
    <scope>NUCLEOTIDE SEQUENCE</scope>
</reference>
<comment type="caution">
    <text evidence="3">The sequence shown here is derived from an EMBL/GenBank/DDBJ whole genome shotgun (WGS) entry which is preliminary data.</text>
</comment>
<dbReference type="PANTHER" id="PTHR47192:SF4">
    <property type="entry name" value="THIOREDOXIN-LIKE 3-2, CHLOROPLASTIC"/>
    <property type="match status" value="1"/>
</dbReference>
<dbReference type="PANTHER" id="PTHR47192">
    <property type="entry name" value="THIOREDOXIN-LIKE 3-2, CHLOROPLASTIC"/>
    <property type="match status" value="1"/>
</dbReference>
<gene>
    <name evidence="3" type="ORF">NCGR_LOCUS27380</name>
</gene>
<evidence type="ECO:0000259" key="2">
    <source>
        <dbReference type="Pfam" id="PF00085"/>
    </source>
</evidence>
<proteinExistence type="predicted"/>
<evidence type="ECO:0000313" key="3">
    <source>
        <dbReference type="EMBL" id="CAD6241700.1"/>
    </source>
</evidence>
<feature type="region of interest" description="Disordered" evidence="1">
    <location>
        <begin position="1"/>
        <end position="30"/>
    </location>
</feature>
<accession>A0A811PHJ4</accession>
<feature type="compositionally biased region" description="Low complexity" evidence="1">
    <location>
        <begin position="1"/>
        <end position="16"/>
    </location>
</feature>